<dbReference type="PANTHER" id="PTHR12126">
    <property type="entry name" value="NADH-UBIQUINONE OXIDOREDUCTASE 39 KDA SUBUNIT-RELATED"/>
    <property type="match status" value="1"/>
</dbReference>
<evidence type="ECO:0000259" key="1">
    <source>
        <dbReference type="Pfam" id="PF13460"/>
    </source>
</evidence>
<name>A0A2T0LPA2_9PSEU</name>
<dbReference type="InterPro" id="IPR016040">
    <property type="entry name" value="NAD(P)-bd_dom"/>
</dbReference>
<evidence type="ECO:0000313" key="3">
    <source>
        <dbReference type="Proteomes" id="UP000238362"/>
    </source>
</evidence>
<dbReference type="PANTHER" id="PTHR12126:SF11">
    <property type="entry name" value="NADH DEHYDROGENASE [UBIQUINONE] 1 ALPHA SUBCOMPLEX SUBUNIT 9, MITOCHONDRIAL"/>
    <property type="match status" value="1"/>
</dbReference>
<dbReference type="EMBL" id="PVNH01000010">
    <property type="protein sequence ID" value="PRX45063.1"/>
    <property type="molecule type" value="Genomic_DNA"/>
</dbReference>
<sequence length="263" mass="27819">MAERILVTGGTGVLGRAVVRELVAAGRSVRVLSRRPPPGDARYVSGDLTTGAGLDDAVADTDVVVHLATATSGRAREVALARLLIAAMERAGVPHVGYVSIVGVDQVPLGYYQGKLAVERLLERSAPAHTILRATQFHDLVRTLLAAAATLPVPLVPDVPIQPVDVRDVAGRIAELALGDPAGRVPDFGGPQVRGARDLARAYLAATGRRKPVLPLRLPGKVIAAYRAGDHLAPRHPGGSITFERYLAEHPAPRRLSYRTAQP</sequence>
<dbReference type="GO" id="GO:0044877">
    <property type="term" value="F:protein-containing complex binding"/>
    <property type="evidence" value="ECO:0007669"/>
    <property type="project" value="TreeGrafter"/>
</dbReference>
<dbReference type="InterPro" id="IPR051207">
    <property type="entry name" value="ComplexI_NDUFA9_subunit"/>
</dbReference>
<dbReference type="Pfam" id="PF13460">
    <property type="entry name" value="NAD_binding_10"/>
    <property type="match status" value="1"/>
</dbReference>
<dbReference type="Gene3D" id="3.40.50.720">
    <property type="entry name" value="NAD(P)-binding Rossmann-like Domain"/>
    <property type="match status" value="1"/>
</dbReference>
<proteinExistence type="predicted"/>
<dbReference type="AlphaFoldDB" id="A0A2T0LPA2"/>
<keyword evidence="3" id="KW-1185">Reference proteome</keyword>
<dbReference type="SUPFAM" id="SSF51735">
    <property type="entry name" value="NAD(P)-binding Rossmann-fold domains"/>
    <property type="match status" value="1"/>
</dbReference>
<dbReference type="InterPro" id="IPR036291">
    <property type="entry name" value="NAD(P)-bd_dom_sf"/>
</dbReference>
<evidence type="ECO:0000313" key="2">
    <source>
        <dbReference type="EMBL" id="PRX45063.1"/>
    </source>
</evidence>
<comment type="caution">
    <text evidence="2">The sequence shown here is derived from an EMBL/GenBank/DDBJ whole genome shotgun (WGS) entry which is preliminary data.</text>
</comment>
<dbReference type="OrthoDB" id="9771302at2"/>
<dbReference type="Proteomes" id="UP000238362">
    <property type="component" value="Unassembled WGS sequence"/>
</dbReference>
<feature type="domain" description="NAD(P)-binding" evidence="1">
    <location>
        <begin position="9"/>
        <end position="139"/>
    </location>
</feature>
<accession>A0A2T0LPA2</accession>
<protein>
    <submittedName>
        <fullName evidence="2">Uncharacterized protein YbjT (DUF2867 family)</fullName>
    </submittedName>
</protein>
<gene>
    <name evidence="2" type="ORF">B0I33_110162</name>
</gene>
<organism evidence="2 3">
    <name type="scientific">Prauserella shujinwangii</name>
    <dbReference type="NCBI Taxonomy" id="1453103"/>
    <lineage>
        <taxon>Bacteria</taxon>
        <taxon>Bacillati</taxon>
        <taxon>Actinomycetota</taxon>
        <taxon>Actinomycetes</taxon>
        <taxon>Pseudonocardiales</taxon>
        <taxon>Pseudonocardiaceae</taxon>
        <taxon>Prauserella</taxon>
    </lineage>
</organism>
<reference evidence="2 3" key="1">
    <citation type="submission" date="2018-03" db="EMBL/GenBank/DDBJ databases">
        <title>Genomic Encyclopedia of Type Strains, Phase III (KMG-III): the genomes of soil and plant-associated and newly described type strains.</title>
        <authorList>
            <person name="Whitman W."/>
        </authorList>
    </citation>
    <scope>NUCLEOTIDE SEQUENCE [LARGE SCALE GENOMIC DNA]</scope>
    <source>
        <strain evidence="2 3">CGMCC 4.7125</strain>
    </source>
</reference>
<dbReference type="RefSeq" id="WP_106181003.1">
    <property type="nucleotide sequence ID" value="NZ_PVNH01000010.1"/>
</dbReference>